<evidence type="ECO:0000256" key="1">
    <source>
        <dbReference type="ARBA" id="ARBA00010886"/>
    </source>
</evidence>
<feature type="region of interest" description="Disordered" evidence="8">
    <location>
        <begin position="304"/>
        <end position="408"/>
    </location>
</feature>
<evidence type="ECO:0000313" key="12">
    <source>
        <dbReference type="Proteomes" id="UP001597417"/>
    </source>
</evidence>
<feature type="domain" description="Protein kinase" evidence="10">
    <location>
        <begin position="17"/>
        <end position="273"/>
    </location>
</feature>
<dbReference type="InterPro" id="IPR008271">
    <property type="entry name" value="Ser/Thr_kinase_AS"/>
</dbReference>
<proteinExistence type="inferred from homology"/>
<keyword evidence="12" id="KW-1185">Reference proteome</keyword>
<comment type="caution">
    <text evidence="11">The sequence shown here is derived from an EMBL/GenBank/DDBJ whole genome shotgun (WGS) entry which is preliminary data.</text>
</comment>
<feature type="transmembrane region" description="Helical" evidence="9">
    <location>
        <begin position="279"/>
        <end position="301"/>
    </location>
</feature>
<dbReference type="RefSeq" id="WP_378266680.1">
    <property type="nucleotide sequence ID" value="NZ_JBHUKR010000009.1"/>
</dbReference>
<name>A0ABW5G145_9PSEU</name>
<dbReference type="InterPro" id="IPR011009">
    <property type="entry name" value="Kinase-like_dom_sf"/>
</dbReference>
<dbReference type="InterPro" id="IPR017441">
    <property type="entry name" value="Protein_kinase_ATP_BS"/>
</dbReference>
<dbReference type="PROSITE" id="PS00107">
    <property type="entry name" value="PROTEIN_KINASE_ATP"/>
    <property type="match status" value="1"/>
</dbReference>
<feature type="binding site" evidence="7">
    <location>
        <position position="46"/>
    </location>
    <ligand>
        <name>ATP</name>
        <dbReference type="ChEBI" id="CHEBI:30616"/>
    </ligand>
</feature>
<evidence type="ECO:0000256" key="7">
    <source>
        <dbReference type="PROSITE-ProRule" id="PRU10141"/>
    </source>
</evidence>
<accession>A0ABW5G145</accession>
<keyword evidence="9" id="KW-0812">Transmembrane</keyword>
<dbReference type="Proteomes" id="UP001597417">
    <property type="component" value="Unassembled WGS sequence"/>
</dbReference>
<dbReference type="SUPFAM" id="SSF56112">
    <property type="entry name" value="Protein kinase-like (PK-like)"/>
    <property type="match status" value="1"/>
</dbReference>
<dbReference type="PROSITE" id="PS50011">
    <property type="entry name" value="PROTEIN_KINASE_DOM"/>
    <property type="match status" value="1"/>
</dbReference>
<evidence type="ECO:0000256" key="9">
    <source>
        <dbReference type="SAM" id="Phobius"/>
    </source>
</evidence>
<keyword evidence="6 7" id="KW-0067">ATP-binding</keyword>
<dbReference type="PROSITE" id="PS00108">
    <property type="entry name" value="PROTEIN_KINASE_ST"/>
    <property type="match status" value="1"/>
</dbReference>
<reference evidence="12" key="1">
    <citation type="journal article" date="2019" name="Int. J. Syst. Evol. Microbiol.">
        <title>The Global Catalogue of Microorganisms (GCM) 10K type strain sequencing project: providing services to taxonomists for standard genome sequencing and annotation.</title>
        <authorList>
            <consortium name="The Broad Institute Genomics Platform"/>
            <consortium name="The Broad Institute Genome Sequencing Center for Infectious Disease"/>
            <person name="Wu L."/>
            <person name="Ma J."/>
        </authorList>
    </citation>
    <scope>NUCLEOTIDE SEQUENCE [LARGE SCALE GENOMIC DNA]</scope>
    <source>
        <strain evidence="12">CGMCC 4.7645</strain>
    </source>
</reference>
<dbReference type="PANTHER" id="PTHR43671">
    <property type="entry name" value="SERINE/THREONINE-PROTEIN KINASE NEK"/>
    <property type="match status" value="1"/>
</dbReference>
<evidence type="ECO:0000259" key="10">
    <source>
        <dbReference type="PROSITE" id="PS50011"/>
    </source>
</evidence>
<dbReference type="InterPro" id="IPR000719">
    <property type="entry name" value="Prot_kinase_dom"/>
</dbReference>
<feature type="compositionally biased region" description="Pro residues" evidence="8">
    <location>
        <begin position="321"/>
        <end position="333"/>
    </location>
</feature>
<dbReference type="PANTHER" id="PTHR43671:SF13">
    <property type="entry name" value="SERINE_THREONINE-PROTEIN KINASE NEK2"/>
    <property type="match status" value="1"/>
</dbReference>
<evidence type="ECO:0000256" key="2">
    <source>
        <dbReference type="ARBA" id="ARBA00012513"/>
    </source>
</evidence>
<sequence length="408" mass="42452">MRPDTRIPGPRLVADRYELTGYLGGGGMADVYRAVDLRLDRLVALKVFRAGSDPAGRVRFEKEARLLAALDHPGLVALHDAGFSDGEPYLVMKLVEGGTLAELLADGPLPVPKVLDLARELTRILAYVHACDVVHRDVKPSNVLLSPGHGAYLADFGISRLLTSRDRPTVAGKIMGTVGYLAPEQVRGEEVTQAADVYALGLVLLECVTGQVEYDGTGVEAAVARLHRAPRIPPELAPPLSTVIRAMTATKPGNRPSMAECVAMLDRRRSPLAGKARRGWILAGSAVAGVAALAAGSSILFSGGSRPDARSPLSIDSGGPVAPPPAVSAPPEPSSAAHEPTLKRGPQDSIVPPPDPHRTITVASQPPPSTTVSVTTTTVVGDPSSDPNGPGNGNGNGNGKTKPHAPRG</sequence>
<keyword evidence="5 11" id="KW-0418">Kinase</keyword>
<dbReference type="CDD" id="cd14014">
    <property type="entry name" value="STKc_PknB_like"/>
    <property type="match status" value="1"/>
</dbReference>
<evidence type="ECO:0000256" key="3">
    <source>
        <dbReference type="ARBA" id="ARBA00022679"/>
    </source>
</evidence>
<dbReference type="Gene3D" id="1.10.510.10">
    <property type="entry name" value="Transferase(Phosphotransferase) domain 1"/>
    <property type="match status" value="1"/>
</dbReference>
<dbReference type="SMART" id="SM00220">
    <property type="entry name" value="S_TKc"/>
    <property type="match status" value="1"/>
</dbReference>
<keyword evidence="9" id="KW-0472">Membrane</keyword>
<dbReference type="InterPro" id="IPR050660">
    <property type="entry name" value="NEK_Ser/Thr_kinase"/>
</dbReference>
<evidence type="ECO:0000256" key="5">
    <source>
        <dbReference type="ARBA" id="ARBA00022777"/>
    </source>
</evidence>
<dbReference type="Pfam" id="PF00069">
    <property type="entry name" value="Pkinase"/>
    <property type="match status" value="1"/>
</dbReference>
<evidence type="ECO:0000256" key="6">
    <source>
        <dbReference type="ARBA" id="ARBA00022840"/>
    </source>
</evidence>
<dbReference type="EMBL" id="JBHUKR010000009">
    <property type="protein sequence ID" value="MFD2418671.1"/>
    <property type="molecule type" value="Genomic_DNA"/>
</dbReference>
<evidence type="ECO:0000313" key="11">
    <source>
        <dbReference type="EMBL" id="MFD2418671.1"/>
    </source>
</evidence>
<dbReference type="Gene3D" id="3.30.200.20">
    <property type="entry name" value="Phosphorylase Kinase, domain 1"/>
    <property type="match status" value="1"/>
</dbReference>
<organism evidence="11 12">
    <name type="scientific">Amycolatopsis pigmentata</name>
    <dbReference type="NCBI Taxonomy" id="450801"/>
    <lineage>
        <taxon>Bacteria</taxon>
        <taxon>Bacillati</taxon>
        <taxon>Actinomycetota</taxon>
        <taxon>Actinomycetes</taxon>
        <taxon>Pseudonocardiales</taxon>
        <taxon>Pseudonocardiaceae</taxon>
        <taxon>Amycolatopsis</taxon>
    </lineage>
</organism>
<evidence type="ECO:0000256" key="4">
    <source>
        <dbReference type="ARBA" id="ARBA00022741"/>
    </source>
</evidence>
<feature type="compositionally biased region" description="Low complexity" evidence="8">
    <location>
        <begin position="370"/>
        <end position="389"/>
    </location>
</feature>
<evidence type="ECO:0000256" key="8">
    <source>
        <dbReference type="SAM" id="MobiDB-lite"/>
    </source>
</evidence>
<keyword evidence="4 7" id="KW-0547">Nucleotide-binding</keyword>
<keyword evidence="3 11" id="KW-0808">Transferase</keyword>
<dbReference type="EC" id="2.7.11.1" evidence="2"/>
<keyword evidence="9" id="KW-1133">Transmembrane helix</keyword>
<gene>
    <name evidence="11" type="ORF">ACFSXZ_20305</name>
</gene>
<comment type="similarity">
    <text evidence="1">Belongs to the protein kinase superfamily. NEK Ser/Thr protein kinase family. NIMA subfamily.</text>
</comment>
<dbReference type="GO" id="GO:0004674">
    <property type="term" value="F:protein serine/threonine kinase activity"/>
    <property type="evidence" value="ECO:0007669"/>
    <property type="project" value="UniProtKB-EC"/>
</dbReference>
<protein>
    <recommendedName>
        <fullName evidence="2">non-specific serine/threonine protein kinase</fullName>
        <ecNumber evidence="2">2.7.11.1</ecNumber>
    </recommendedName>
</protein>